<dbReference type="Gene3D" id="1.10.10.10">
    <property type="entry name" value="Winged helix-like DNA-binding domain superfamily/Winged helix DNA-binding domain"/>
    <property type="match status" value="1"/>
</dbReference>
<dbReference type="RefSeq" id="WP_047218485.1">
    <property type="nucleotide sequence ID" value="NZ_CP141274.1"/>
</dbReference>
<evidence type="ECO:0000313" key="8">
    <source>
        <dbReference type="Proteomes" id="UP000183417"/>
    </source>
</evidence>
<dbReference type="InterPro" id="IPR013324">
    <property type="entry name" value="RNA_pol_sigma_r3/r4-like"/>
</dbReference>
<feature type="domain" description="RNA polymerase sigma factor 70 region 4 type 2" evidence="6">
    <location>
        <begin position="112"/>
        <end position="164"/>
    </location>
</feature>
<proteinExistence type="inferred from homology"/>
<dbReference type="AlphaFoldDB" id="A0A1H3EJR6"/>
<dbReference type="InterPro" id="IPR013249">
    <property type="entry name" value="RNA_pol_sigma70_r4_t2"/>
</dbReference>
<dbReference type="Pfam" id="PF08281">
    <property type="entry name" value="Sigma70_r4_2"/>
    <property type="match status" value="1"/>
</dbReference>
<dbReference type="GO" id="GO:0016987">
    <property type="term" value="F:sigma factor activity"/>
    <property type="evidence" value="ECO:0007669"/>
    <property type="project" value="UniProtKB-KW"/>
</dbReference>
<dbReference type="InterPro" id="IPR013325">
    <property type="entry name" value="RNA_pol_sigma_r2"/>
</dbReference>
<protein>
    <submittedName>
        <fullName evidence="7">RNA polymerase sigma-70 factor, ECF subfamily</fullName>
    </submittedName>
</protein>
<evidence type="ECO:0000259" key="6">
    <source>
        <dbReference type="Pfam" id="PF08281"/>
    </source>
</evidence>
<dbReference type="Gene3D" id="1.10.1740.10">
    <property type="match status" value="1"/>
</dbReference>
<evidence type="ECO:0000256" key="1">
    <source>
        <dbReference type="ARBA" id="ARBA00010641"/>
    </source>
</evidence>
<dbReference type="InterPro" id="IPR036388">
    <property type="entry name" value="WH-like_DNA-bd_sf"/>
</dbReference>
<dbReference type="PANTHER" id="PTHR43133:SF63">
    <property type="entry name" value="RNA POLYMERASE SIGMA FACTOR FECI-RELATED"/>
    <property type="match status" value="1"/>
</dbReference>
<dbReference type="CDD" id="cd06171">
    <property type="entry name" value="Sigma70_r4"/>
    <property type="match status" value="1"/>
</dbReference>
<name>A0A1H3EJR6_9BURK</name>
<dbReference type="InterPro" id="IPR039425">
    <property type="entry name" value="RNA_pol_sigma-70-like"/>
</dbReference>
<evidence type="ECO:0000313" key="7">
    <source>
        <dbReference type="EMBL" id="SDX78835.1"/>
    </source>
</evidence>
<dbReference type="SUPFAM" id="SSF88659">
    <property type="entry name" value="Sigma3 and sigma4 domains of RNA polymerase sigma factors"/>
    <property type="match status" value="1"/>
</dbReference>
<keyword evidence="3" id="KW-0731">Sigma factor</keyword>
<dbReference type="GO" id="GO:0006352">
    <property type="term" value="P:DNA-templated transcription initiation"/>
    <property type="evidence" value="ECO:0007669"/>
    <property type="project" value="InterPro"/>
</dbReference>
<keyword evidence="2" id="KW-0805">Transcription regulation</keyword>
<dbReference type="GO" id="GO:0003677">
    <property type="term" value="F:DNA binding"/>
    <property type="evidence" value="ECO:0007669"/>
    <property type="project" value="InterPro"/>
</dbReference>
<dbReference type="EMBL" id="FNPE01000001">
    <property type="protein sequence ID" value="SDX78835.1"/>
    <property type="molecule type" value="Genomic_DNA"/>
</dbReference>
<accession>A0A1H3EJR6</accession>
<organism evidence="7 8">
    <name type="scientific">Delftia lacustris</name>
    <dbReference type="NCBI Taxonomy" id="558537"/>
    <lineage>
        <taxon>Bacteria</taxon>
        <taxon>Pseudomonadati</taxon>
        <taxon>Pseudomonadota</taxon>
        <taxon>Betaproteobacteria</taxon>
        <taxon>Burkholderiales</taxon>
        <taxon>Comamonadaceae</taxon>
        <taxon>Delftia</taxon>
    </lineage>
</organism>
<dbReference type="GeneID" id="94695044"/>
<evidence type="ECO:0000256" key="2">
    <source>
        <dbReference type="ARBA" id="ARBA00023015"/>
    </source>
</evidence>
<dbReference type="Pfam" id="PF04542">
    <property type="entry name" value="Sigma70_r2"/>
    <property type="match status" value="1"/>
</dbReference>
<dbReference type="Proteomes" id="UP000183417">
    <property type="component" value="Unassembled WGS sequence"/>
</dbReference>
<gene>
    <name evidence="7" type="ORF">SAMN05421547_101235</name>
</gene>
<sequence>MPHSSPSAPDPIQSLYVAHQPWLLGWLRRRMGNACDAADLSQDTWVRLIVSRRLPRQEEEPRAYLVQIAKGLVVDLLRRRRLEAAYLEALALLPESFAPSPQERAIALQTLVRVDAMLDALPPRVREVFMLSQFEGLTYAEIAPRVGTAERTVRKHMRDALQACFQALME</sequence>
<reference evidence="7 8" key="1">
    <citation type="submission" date="2016-10" db="EMBL/GenBank/DDBJ databases">
        <authorList>
            <person name="de Groot N.N."/>
        </authorList>
    </citation>
    <scope>NUCLEOTIDE SEQUENCE [LARGE SCALE GENOMIC DNA]</scope>
    <source>
        <strain evidence="7 8">LMG 24775</strain>
    </source>
</reference>
<dbReference type="PANTHER" id="PTHR43133">
    <property type="entry name" value="RNA POLYMERASE ECF-TYPE SIGMA FACTO"/>
    <property type="match status" value="1"/>
</dbReference>
<feature type="domain" description="RNA polymerase sigma-70 region 2" evidence="5">
    <location>
        <begin position="15"/>
        <end position="81"/>
    </location>
</feature>
<dbReference type="NCBIfam" id="TIGR02937">
    <property type="entry name" value="sigma70-ECF"/>
    <property type="match status" value="1"/>
</dbReference>
<dbReference type="InterPro" id="IPR014284">
    <property type="entry name" value="RNA_pol_sigma-70_dom"/>
</dbReference>
<evidence type="ECO:0000259" key="5">
    <source>
        <dbReference type="Pfam" id="PF04542"/>
    </source>
</evidence>
<dbReference type="InterPro" id="IPR007627">
    <property type="entry name" value="RNA_pol_sigma70_r2"/>
</dbReference>
<evidence type="ECO:0000256" key="3">
    <source>
        <dbReference type="ARBA" id="ARBA00023082"/>
    </source>
</evidence>
<dbReference type="SUPFAM" id="SSF88946">
    <property type="entry name" value="Sigma2 domain of RNA polymerase sigma factors"/>
    <property type="match status" value="1"/>
</dbReference>
<keyword evidence="4" id="KW-0804">Transcription</keyword>
<comment type="similarity">
    <text evidence="1">Belongs to the sigma-70 factor family. ECF subfamily.</text>
</comment>
<evidence type="ECO:0000256" key="4">
    <source>
        <dbReference type="ARBA" id="ARBA00023163"/>
    </source>
</evidence>